<reference evidence="2 3" key="1">
    <citation type="submission" date="2013-08" db="EMBL/GenBank/DDBJ databases">
        <authorList>
            <person name="Huang J."/>
            <person name="Wang G."/>
        </authorList>
    </citation>
    <scope>NUCLEOTIDE SEQUENCE [LARGE SCALE GENOMIC DNA]</scope>
    <source>
        <strain evidence="2 3">JSM 072002</strain>
    </source>
</reference>
<feature type="transmembrane region" description="Helical" evidence="1">
    <location>
        <begin position="37"/>
        <end position="55"/>
    </location>
</feature>
<evidence type="ECO:0000256" key="1">
    <source>
        <dbReference type="SAM" id="Phobius"/>
    </source>
</evidence>
<dbReference type="EMBL" id="AVPG01000006">
    <property type="protein sequence ID" value="KGX87505.1"/>
    <property type="molecule type" value="Genomic_DNA"/>
</dbReference>
<dbReference type="InterPro" id="IPR006750">
    <property type="entry name" value="YdcZ"/>
</dbReference>
<keyword evidence="3" id="KW-1185">Reference proteome</keyword>
<dbReference type="PANTHER" id="PTHR34821:SF2">
    <property type="entry name" value="INNER MEMBRANE PROTEIN YDCZ"/>
    <property type="match status" value="1"/>
</dbReference>
<organism evidence="2 3">
    <name type="scientific">Pontibacillus litoralis JSM 072002</name>
    <dbReference type="NCBI Taxonomy" id="1385512"/>
    <lineage>
        <taxon>Bacteria</taxon>
        <taxon>Bacillati</taxon>
        <taxon>Bacillota</taxon>
        <taxon>Bacilli</taxon>
        <taxon>Bacillales</taxon>
        <taxon>Bacillaceae</taxon>
        <taxon>Pontibacillus</taxon>
    </lineage>
</organism>
<keyword evidence="1" id="KW-0472">Membrane</keyword>
<keyword evidence="1" id="KW-0812">Transmembrane</keyword>
<protein>
    <submittedName>
        <fullName evidence="2">Membrane protein</fullName>
    </submittedName>
</protein>
<keyword evidence="1" id="KW-1133">Transmembrane helix</keyword>
<dbReference type="Proteomes" id="UP000030401">
    <property type="component" value="Unassembled WGS sequence"/>
</dbReference>
<dbReference type="Pfam" id="PF04657">
    <property type="entry name" value="DMT_YdcZ"/>
    <property type="match status" value="1"/>
</dbReference>
<dbReference type="STRING" id="1385512.N784_14765"/>
<gene>
    <name evidence="2" type="ORF">N784_14765</name>
</gene>
<comment type="caution">
    <text evidence="2">The sequence shown here is derived from an EMBL/GenBank/DDBJ whole genome shotgun (WGS) entry which is preliminary data.</text>
</comment>
<feature type="transmembrane region" description="Helical" evidence="1">
    <location>
        <begin position="76"/>
        <end position="105"/>
    </location>
</feature>
<dbReference type="PANTHER" id="PTHR34821">
    <property type="entry name" value="INNER MEMBRANE PROTEIN YDCZ"/>
    <property type="match status" value="1"/>
</dbReference>
<feature type="transmembrane region" description="Helical" evidence="1">
    <location>
        <begin position="125"/>
        <end position="142"/>
    </location>
</feature>
<dbReference type="RefSeq" id="WP_036833264.1">
    <property type="nucleotide sequence ID" value="NZ_AVPG01000006.1"/>
</dbReference>
<dbReference type="OrthoDB" id="7864805at2"/>
<evidence type="ECO:0000313" key="3">
    <source>
        <dbReference type="Proteomes" id="UP000030401"/>
    </source>
</evidence>
<sequence length="144" mass="15795">MQWFMMLLIFIAGIGVAVQSTVNGALGARIGVFEGAFVSFFVGTITLFLVMLFFGKGNVIEMFQVPKWQLIGGVIGAFYISSMVLAVPRLGVGASIFALVTAQLIMSSFVDHFGWFGMKQIPLDWSRISALLLMVAALFLYIRK</sequence>
<accession>A0A0A5G8T8</accession>
<name>A0A0A5G8T8_9BACI</name>
<proteinExistence type="predicted"/>
<dbReference type="AlphaFoldDB" id="A0A0A5G8T8"/>
<dbReference type="eggNOG" id="COG3238">
    <property type="taxonomic scope" value="Bacteria"/>
</dbReference>
<evidence type="ECO:0000313" key="2">
    <source>
        <dbReference type="EMBL" id="KGX87505.1"/>
    </source>
</evidence>
<dbReference type="GO" id="GO:0005886">
    <property type="term" value="C:plasma membrane"/>
    <property type="evidence" value="ECO:0007669"/>
    <property type="project" value="TreeGrafter"/>
</dbReference>